<organism evidence="5 6">
    <name type="scientific">Devosia nanyangense</name>
    <dbReference type="NCBI Taxonomy" id="1228055"/>
    <lineage>
        <taxon>Bacteria</taxon>
        <taxon>Pseudomonadati</taxon>
        <taxon>Pseudomonadota</taxon>
        <taxon>Alphaproteobacteria</taxon>
        <taxon>Hyphomicrobiales</taxon>
        <taxon>Devosiaceae</taxon>
        <taxon>Devosia</taxon>
    </lineage>
</organism>
<proteinExistence type="predicted"/>
<dbReference type="CDD" id="cd00090">
    <property type="entry name" value="HTH_ARSR"/>
    <property type="match status" value="1"/>
</dbReference>
<keyword evidence="2" id="KW-0238">DNA-binding</keyword>
<evidence type="ECO:0000256" key="2">
    <source>
        <dbReference type="ARBA" id="ARBA00023125"/>
    </source>
</evidence>
<dbReference type="SUPFAM" id="SSF46785">
    <property type="entry name" value="Winged helix' DNA-binding domain"/>
    <property type="match status" value="1"/>
</dbReference>
<dbReference type="PROSITE" id="PS50987">
    <property type="entry name" value="HTH_ARSR_2"/>
    <property type="match status" value="1"/>
</dbReference>
<reference evidence="5" key="1">
    <citation type="submission" date="2020-07" db="EMBL/GenBank/DDBJ databases">
        <title>Huge and variable diversity of episymbiotic CPR bacteria and DPANN archaea in groundwater ecosystems.</title>
        <authorList>
            <person name="He C.Y."/>
            <person name="Keren R."/>
            <person name="Whittaker M."/>
            <person name="Farag I.F."/>
            <person name="Doudna J."/>
            <person name="Cate J.H.D."/>
            <person name="Banfield J.F."/>
        </authorList>
    </citation>
    <scope>NUCLEOTIDE SEQUENCE</scope>
    <source>
        <strain evidence="5">NC_groundwater_1586_Pr3_B-0.1um_66_15</strain>
    </source>
</reference>
<sequence>MNPMQDDEFADVMRALGHPVRLSILRILAEKAQHECCCTDVTECLPLAQSTVSQHIKVLLDAGLVERHPQGTRNCYKLSPGRLDALNAAFSGLFSGLVADIAPAQRRPETEPA</sequence>
<dbReference type="InterPro" id="IPR036390">
    <property type="entry name" value="WH_DNA-bd_sf"/>
</dbReference>
<dbReference type="AlphaFoldDB" id="A0A933NXB7"/>
<name>A0A933NXB7_9HYPH</name>
<evidence type="ECO:0000259" key="4">
    <source>
        <dbReference type="PROSITE" id="PS50987"/>
    </source>
</evidence>
<evidence type="ECO:0000256" key="1">
    <source>
        <dbReference type="ARBA" id="ARBA00023015"/>
    </source>
</evidence>
<dbReference type="Proteomes" id="UP000782610">
    <property type="component" value="Unassembled WGS sequence"/>
</dbReference>
<accession>A0A933NXB7</accession>
<dbReference type="GO" id="GO:0003700">
    <property type="term" value="F:DNA-binding transcription factor activity"/>
    <property type="evidence" value="ECO:0007669"/>
    <property type="project" value="InterPro"/>
</dbReference>
<dbReference type="EMBL" id="JACRAF010000016">
    <property type="protein sequence ID" value="MBI4921035.1"/>
    <property type="molecule type" value="Genomic_DNA"/>
</dbReference>
<evidence type="ECO:0000256" key="3">
    <source>
        <dbReference type="ARBA" id="ARBA00023163"/>
    </source>
</evidence>
<evidence type="ECO:0000313" key="6">
    <source>
        <dbReference type="Proteomes" id="UP000782610"/>
    </source>
</evidence>
<keyword evidence="1" id="KW-0805">Transcription regulation</keyword>
<dbReference type="PANTHER" id="PTHR33154">
    <property type="entry name" value="TRANSCRIPTIONAL REGULATOR, ARSR FAMILY"/>
    <property type="match status" value="1"/>
</dbReference>
<dbReference type="SMART" id="SM00418">
    <property type="entry name" value="HTH_ARSR"/>
    <property type="match status" value="1"/>
</dbReference>
<evidence type="ECO:0000313" key="5">
    <source>
        <dbReference type="EMBL" id="MBI4921035.1"/>
    </source>
</evidence>
<protein>
    <submittedName>
        <fullName evidence="5">Winged helix-turn-helix transcriptional regulator</fullName>
    </submittedName>
</protein>
<dbReference type="GO" id="GO:0003677">
    <property type="term" value="F:DNA binding"/>
    <property type="evidence" value="ECO:0007669"/>
    <property type="project" value="UniProtKB-KW"/>
</dbReference>
<dbReference type="InterPro" id="IPR001845">
    <property type="entry name" value="HTH_ArsR_DNA-bd_dom"/>
</dbReference>
<dbReference type="InterPro" id="IPR036388">
    <property type="entry name" value="WH-like_DNA-bd_sf"/>
</dbReference>
<dbReference type="PRINTS" id="PR00778">
    <property type="entry name" value="HTHARSR"/>
</dbReference>
<feature type="domain" description="HTH arsR-type" evidence="4">
    <location>
        <begin position="1"/>
        <end position="98"/>
    </location>
</feature>
<keyword evidence="3" id="KW-0804">Transcription</keyword>
<dbReference type="Pfam" id="PF12840">
    <property type="entry name" value="HTH_20"/>
    <property type="match status" value="1"/>
</dbReference>
<comment type="caution">
    <text evidence="5">The sequence shown here is derived from an EMBL/GenBank/DDBJ whole genome shotgun (WGS) entry which is preliminary data.</text>
</comment>
<gene>
    <name evidence="5" type="ORF">HY834_04750</name>
</gene>
<dbReference type="NCBIfam" id="NF033788">
    <property type="entry name" value="HTH_metalloreg"/>
    <property type="match status" value="1"/>
</dbReference>
<dbReference type="InterPro" id="IPR011991">
    <property type="entry name" value="ArsR-like_HTH"/>
</dbReference>
<dbReference type="InterPro" id="IPR051081">
    <property type="entry name" value="HTH_MetalResp_TranReg"/>
</dbReference>
<dbReference type="PANTHER" id="PTHR33154:SF15">
    <property type="entry name" value="REGULATORY PROTEIN ARSR"/>
    <property type="match status" value="1"/>
</dbReference>
<dbReference type="Gene3D" id="1.10.10.10">
    <property type="entry name" value="Winged helix-like DNA-binding domain superfamily/Winged helix DNA-binding domain"/>
    <property type="match status" value="1"/>
</dbReference>